<evidence type="ECO:0000313" key="1">
    <source>
        <dbReference type="EMBL" id="PNR62314.1"/>
    </source>
</evidence>
<accession>A0A2K1L8I7</accession>
<protein>
    <submittedName>
        <fullName evidence="1 2">Uncharacterized protein</fullName>
    </submittedName>
</protein>
<reference evidence="2" key="3">
    <citation type="submission" date="2020-12" db="UniProtKB">
        <authorList>
            <consortium name="EnsemblPlants"/>
        </authorList>
    </citation>
    <scope>IDENTIFICATION</scope>
</reference>
<name>A0A2K1L8I7_PHYPA</name>
<proteinExistence type="predicted"/>
<dbReference type="EnsemblPlants" id="Pp3c1_16461V3.1">
    <property type="protein sequence ID" value="PAC:32970301.CDS.1"/>
    <property type="gene ID" value="Pp3c1_16461"/>
</dbReference>
<reference evidence="1 3" key="1">
    <citation type="journal article" date="2008" name="Science">
        <title>The Physcomitrella genome reveals evolutionary insights into the conquest of land by plants.</title>
        <authorList>
            <person name="Rensing S."/>
            <person name="Lang D."/>
            <person name="Zimmer A."/>
            <person name="Terry A."/>
            <person name="Salamov A."/>
            <person name="Shapiro H."/>
            <person name="Nishiyama T."/>
            <person name="Perroud P.-F."/>
            <person name="Lindquist E."/>
            <person name="Kamisugi Y."/>
            <person name="Tanahashi T."/>
            <person name="Sakakibara K."/>
            <person name="Fujita T."/>
            <person name="Oishi K."/>
            <person name="Shin-I T."/>
            <person name="Kuroki Y."/>
            <person name="Toyoda A."/>
            <person name="Suzuki Y."/>
            <person name="Hashimoto A."/>
            <person name="Yamaguchi K."/>
            <person name="Sugano A."/>
            <person name="Kohara Y."/>
            <person name="Fujiyama A."/>
            <person name="Anterola A."/>
            <person name="Aoki S."/>
            <person name="Ashton N."/>
            <person name="Barbazuk W.B."/>
            <person name="Barker E."/>
            <person name="Bennetzen J."/>
            <person name="Bezanilla M."/>
            <person name="Blankenship R."/>
            <person name="Cho S.H."/>
            <person name="Dutcher S."/>
            <person name="Estelle M."/>
            <person name="Fawcett J.A."/>
            <person name="Gundlach H."/>
            <person name="Hanada K."/>
            <person name="Heyl A."/>
            <person name="Hicks K.A."/>
            <person name="Hugh J."/>
            <person name="Lohr M."/>
            <person name="Mayer K."/>
            <person name="Melkozernov A."/>
            <person name="Murata T."/>
            <person name="Nelson D."/>
            <person name="Pils B."/>
            <person name="Prigge M."/>
            <person name="Reiss B."/>
            <person name="Renner T."/>
            <person name="Rombauts S."/>
            <person name="Rushton P."/>
            <person name="Sanderfoot A."/>
            <person name="Schween G."/>
            <person name="Shiu S.-H."/>
            <person name="Stueber K."/>
            <person name="Theodoulou F.L."/>
            <person name="Tu H."/>
            <person name="Van de Peer Y."/>
            <person name="Verrier P.J."/>
            <person name="Waters E."/>
            <person name="Wood A."/>
            <person name="Yang L."/>
            <person name="Cove D."/>
            <person name="Cuming A."/>
            <person name="Hasebe M."/>
            <person name="Lucas S."/>
            <person name="Mishler D.B."/>
            <person name="Reski R."/>
            <person name="Grigoriev I."/>
            <person name="Quatrano R.S."/>
            <person name="Boore J.L."/>
        </authorList>
    </citation>
    <scope>NUCLEOTIDE SEQUENCE [LARGE SCALE GENOMIC DNA]</scope>
    <source>
        <strain evidence="2 3">cv. Gransden 2004</strain>
    </source>
</reference>
<dbReference type="AlphaFoldDB" id="A0A2K1L8I7"/>
<gene>
    <name evidence="1" type="ORF">PHYPA_000738</name>
</gene>
<organism evidence="1">
    <name type="scientific">Physcomitrium patens</name>
    <name type="common">Spreading-leaved earth moss</name>
    <name type="synonym">Physcomitrella patens</name>
    <dbReference type="NCBI Taxonomy" id="3218"/>
    <lineage>
        <taxon>Eukaryota</taxon>
        <taxon>Viridiplantae</taxon>
        <taxon>Streptophyta</taxon>
        <taxon>Embryophyta</taxon>
        <taxon>Bryophyta</taxon>
        <taxon>Bryophytina</taxon>
        <taxon>Bryopsida</taxon>
        <taxon>Funariidae</taxon>
        <taxon>Funariales</taxon>
        <taxon>Funariaceae</taxon>
        <taxon>Physcomitrium</taxon>
    </lineage>
</organism>
<sequence length="66" mass="7174">MFGPSCKSLNISRSASAIIRLGFTARILYVCAYFNSTIKTDMHVCVLHAGKQSDHALCVVVTGIRT</sequence>
<evidence type="ECO:0000313" key="3">
    <source>
        <dbReference type="Proteomes" id="UP000006727"/>
    </source>
</evidence>
<reference evidence="1 3" key="2">
    <citation type="journal article" date="2018" name="Plant J.">
        <title>The Physcomitrella patens chromosome-scale assembly reveals moss genome structure and evolution.</title>
        <authorList>
            <person name="Lang D."/>
            <person name="Ullrich K.K."/>
            <person name="Murat F."/>
            <person name="Fuchs J."/>
            <person name="Jenkins J."/>
            <person name="Haas F.B."/>
            <person name="Piednoel M."/>
            <person name="Gundlach H."/>
            <person name="Van Bel M."/>
            <person name="Meyberg R."/>
            <person name="Vives C."/>
            <person name="Morata J."/>
            <person name="Symeonidi A."/>
            <person name="Hiss M."/>
            <person name="Muchero W."/>
            <person name="Kamisugi Y."/>
            <person name="Saleh O."/>
            <person name="Blanc G."/>
            <person name="Decker E.L."/>
            <person name="van Gessel N."/>
            <person name="Grimwood J."/>
            <person name="Hayes R.D."/>
            <person name="Graham S.W."/>
            <person name="Gunter L.E."/>
            <person name="McDaniel S.F."/>
            <person name="Hoernstein S.N.W."/>
            <person name="Larsson A."/>
            <person name="Li F.W."/>
            <person name="Perroud P.F."/>
            <person name="Phillips J."/>
            <person name="Ranjan P."/>
            <person name="Rokshar D.S."/>
            <person name="Rothfels C.J."/>
            <person name="Schneider L."/>
            <person name="Shu S."/>
            <person name="Stevenson D.W."/>
            <person name="Thummler F."/>
            <person name="Tillich M."/>
            <person name="Villarreal Aguilar J.C."/>
            <person name="Widiez T."/>
            <person name="Wong G.K."/>
            <person name="Wymore A."/>
            <person name="Zhang Y."/>
            <person name="Zimmer A.D."/>
            <person name="Quatrano R.S."/>
            <person name="Mayer K.F.X."/>
            <person name="Goodstein D."/>
            <person name="Casacuberta J.M."/>
            <person name="Vandepoele K."/>
            <person name="Reski R."/>
            <person name="Cuming A.C."/>
            <person name="Tuskan G.A."/>
            <person name="Maumus F."/>
            <person name="Salse J."/>
            <person name="Schmutz J."/>
            <person name="Rensing S.A."/>
        </authorList>
    </citation>
    <scope>NUCLEOTIDE SEQUENCE [LARGE SCALE GENOMIC DNA]</scope>
    <source>
        <strain evidence="2 3">cv. Gransden 2004</strain>
    </source>
</reference>
<dbReference type="Gramene" id="Pp3c1_16461V3.1">
    <property type="protein sequence ID" value="PAC:32970301.CDS.1"/>
    <property type="gene ID" value="Pp3c1_16461"/>
</dbReference>
<dbReference type="InParanoid" id="A0A2K1L8I7"/>
<evidence type="ECO:0000313" key="2">
    <source>
        <dbReference type="EnsemblPlants" id="PAC:32970301.CDS.1"/>
    </source>
</evidence>
<dbReference type="Proteomes" id="UP000006727">
    <property type="component" value="Chromosome 1"/>
</dbReference>
<dbReference type="EMBL" id="ABEU02000001">
    <property type="protein sequence ID" value="PNR62314.1"/>
    <property type="molecule type" value="Genomic_DNA"/>
</dbReference>
<dbReference type="PaxDb" id="3218-PP1S63_102V6.1"/>
<keyword evidence="3" id="KW-1185">Reference proteome</keyword>